<organism evidence="1 2">
    <name type="scientific">Aeoliella mucimassa</name>
    <dbReference type="NCBI Taxonomy" id="2527972"/>
    <lineage>
        <taxon>Bacteria</taxon>
        <taxon>Pseudomonadati</taxon>
        <taxon>Planctomycetota</taxon>
        <taxon>Planctomycetia</taxon>
        <taxon>Pirellulales</taxon>
        <taxon>Lacipirellulaceae</taxon>
        <taxon>Aeoliella</taxon>
    </lineage>
</organism>
<dbReference type="RefSeq" id="WP_145246599.1">
    <property type="nucleotide sequence ID" value="NZ_CP036278.1"/>
</dbReference>
<accession>A0A518AM44</accession>
<gene>
    <name evidence="1" type="ORF">Pan181_19860</name>
</gene>
<evidence type="ECO:0000313" key="2">
    <source>
        <dbReference type="Proteomes" id="UP000315750"/>
    </source>
</evidence>
<reference evidence="1 2" key="1">
    <citation type="submission" date="2019-02" db="EMBL/GenBank/DDBJ databases">
        <title>Deep-cultivation of Planctomycetes and their phenomic and genomic characterization uncovers novel biology.</title>
        <authorList>
            <person name="Wiegand S."/>
            <person name="Jogler M."/>
            <person name="Boedeker C."/>
            <person name="Pinto D."/>
            <person name="Vollmers J."/>
            <person name="Rivas-Marin E."/>
            <person name="Kohn T."/>
            <person name="Peeters S.H."/>
            <person name="Heuer A."/>
            <person name="Rast P."/>
            <person name="Oberbeckmann S."/>
            <person name="Bunk B."/>
            <person name="Jeske O."/>
            <person name="Meyerdierks A."/>
            <person name="Storesund J.E."/>
            <person name="Kallscheuer N."/>
            <person name="Luecker S."/>
            <person name="Lage O.M."/>
            <person name="Pohl T."/>
            <person name="Merkel B.J."/>
            <person name="Hornburger P."/>
            <person name="Mueller R.-W."/>
            <person name="Bruemmer F."/>
            <person name="Labrenz M."/>
            <person name="Spormann A.M."/>
            <person name="Op den Camp H."/>
            <person name="Overmann J."/>
            <person name="Amann R."/>
            <person name="Jetten M.S.M."/>
            <person name="Mascher T."/>
            <person name="Medema M.H."/>
            <person name="Devos D.P."/>
            <person name="Kaster A.-K."/>
            <person name="Ovreas L."/>
            <person name="Rohde M."/>
            <person name="Galperin M.Y."/>
            <person name="Jogler C."/>
        </authorList>
    </citation>
    <scope>NUCLEOTIDE SEQUENCE [LARGE SCALE GENOMIC DNA]</scope>
    <source>
        <strain evidence="1 2">Pan181</strain>
    </source>
</reference>
<dbReference type="EMBL" id="CP036278">
    <property type="protein sequence ID" value="QDU55790.1"/>
    <property type="molecule type" value="Genomic_DNA"/>
</dbReference>
<dbReference type="AlphaFoldDB" id="A0A518AM44"/>
<sequence length="306" mass="34535">MAKKKAQRPKLVDELDAALSLSDSFLNIELHLQAIAEDLRLLEGANSSNTLKFGLDGRVVDMASRFDDDQFDELADPDRLDLISSTSKYLAESVNSLYFEVRTANSVLAQLPSRVLELLDRHTGKTPWRAWLLRTVLDRLVEWPRENESISSKGILRIPTHPERMLQLSSESHPYELWDGYRATLFACRLDISALRFEFHSTHSPEEYSLPRMTVPREQVLSFLREYHTKESGEPWPATLSLEAIAHGSKASGATVSRLIKDVFGGKAQYDGMDGQRIMHMLKDYDGDGKSFGTSYIEGADTDKIA</sequence>
<proteinExistence type="predicted"/>
<dbReference type="KEGG" id="amuc:Pan181_19860"/>
<evidence type="ECO:0000313" key="1">
    <source>
        <dbReference type="EMBL" id="QDU55790.1"/>
    </source>
</evidence>
<dbReference type="Proteomes" id="UP000315750">
    <property type="component" value="Chromosome"/>
</dbReference>
<keyword evidence="2" id="KW-1185">Reference proteome</keyword>
<name>A0A518AM44_9BACT</name>
<protein>
    <submittedName>
        <fullName evidence="1">Uncharacterized protein</fullName>
    </submittedName>
</protein>